<dbReference type="GO" id="GO:0015074">
    <property type="term" value="P:DNA integration"/>
    <property type="evidence" value="ECO:0007669"/>
    <property type="project" value="UniProtKB-KW"/>
</dbReference>
<dbReference type="OrthoDB" id="662444at2"/>
<evidence type="ECO:0000256" key="4">
    <source>
        <dbReference type="ARBA" id="ARBA00023172"/>
    </source>
</evidence>
<evidence type="ECO:0000313" key="8">
    <source>
        <dbReference type="EMBL" id="BBE50952.1"/>
    </source>
</evidence>
<dbReference type="Gene3D" id="1.10.443.10">
    <property type="entry name" value="Intergrase catalytic core"/>
    <property type="match status" value="1"/>
</dbReference>
<dbReference type="InterPro" id="IPR002104">
    <property type="entry name" value="Integrase_catalytic"/>
</dbReference>
<dbReference type="Gene3D" id="1.10.150.130">
    <property type="match status" value="1"/>
</dbReference>
<dbReference type="PROSITE" id="PS51898">
    <property type="entry name" value="TYR_RECOMBINASE"/>
    <property type="match status" value="1"/>
</dbReference>
<evidence type="ECO:0000313" key="9">
    <source>
        <dbReference type="Proteomes" id="UP000033070"/>
    </source>
</evidence>
<keyword evidence="2" id="KW-0229">DNA integration</keyword>
<keyword evidence="9" id="KW-1185">Reference proteome</keyword>
<keyword evidence="3 5" id="KW-0238">DNA-binding</keyword>
<dbReference type="RefSeq" id="WP_062627173.1">
    <property type="nucleotide sequence ID" value="NZ_AP018738.1"/>
</dbReference>
<dbReference type="InterPro" id="IPR011010">
    <property type="entry name" value="DNA_brk_join_enz"/>
</dbReference>
<feature type="domain" description="Tyr recombinase" evidence="6">
    <location>
        <begin position="209"/>
        <end position="385"/>
    </location>
</feature>
<dbReference type="STRING" id="1188319.OYT1_02055"/>
<comment type="similarity">
    <text evidence="1">Belongs to the 'phage' integrase family.</text>
</comment>
<evidence type="ECO:0000256" key="1">
    <source>
        <dbReference type="ARBA" id="ARBA00008857"/>
    </source>
</evidence>
<dbReference type="InterPro" id="IPR038488">
    <property type="entry name" value="Integrase_DNA-bd_sf"/>
</dbReference>
<organism evidence="8 9">
    <name type="scientific">Ferriphaselus amnicola</name>
    <dbReference type="NCBI Taxonomy" id="1188319"/>
    <lineage>
        <taxon>Bacteria</taxon>
        <taxon>Pseudomonadati</taxon>
        <taxon>Pseudomonadota</taxon>
        <taxon>Betaproteobacteria</taxon>
        <taxon>Nitrosomonadales</taxon>
        <taxon>Gallionellaceae</taxon>
        <taxon>Ferriphaselus</taxon>
    </lineage>
</organism>
<evidence type="ECO:0000256" key="5">
    <source>
        <dbReference type="PROSITE-ProRule" id="PRU01248"/>
    </source>
</evidence>
<dbReference type="KEGG" id="fam:OYT1_ch1395"/>
<dbReference type="PANTHER" id="PTHR30629:SF2">
    <property type="entry name" value="PROPHAGE INTEGRASE INTS-RELATED"/>
    <property type="match status" value="1"/>
</dbReference>
<dbReference type="Pfam" id="PF13356">
    <property type="entry name" value="Arm-DNA-bind_3"/>
    <property type="match status" value="1"/>
</dbReference>
<sequence>MSQKLTKSFIDSIPLAASGQTFYRDSELKGFGLRVGTTGKVYIAETKINGKVVRTTIGKHGVFTTEQARLRARELLLMMAQGTNPSDVKKEANARGITLEQTLADFLGARKALKPRTIHDYQKCLDVYLVDWKKKPLHDITKDMVAKRHAKIGERSQAQANLTMRYLRALFNFAAGQYENSKGESVISDNPVKRLSQTRAWYRIERRQTIIKTHDLAPWYQAVMNIKNDTKGKNRETIRDYLLLVLFTGLRKEEAACLTWDNIDLRAKTLTVLETKNHSDHTLPLPDFLYELLVHRKASAVNQFVFPSANGNGRITDLTRQMNKVILDSSVTFTIHDLRRTFITVAESLDISAYALKRLLNHKMNGDVTAGYIVSDVERLREPMQRIAVHLANTMGIPATPRQLAI</sequence>
<evidence type="ECO:0000256" key="2">
    <source>
        <dbReference type="ARBA" id="ARBA00022908"/>
    </source>
</evidence>
<name>A0A2Z6GC48_9PROT</name>
<evidence type="ECO:0000256" key="3">
    <source>
        <dbReference type="ARBA" id="ARBA00023125"/>
    </source>
</evidence>
<evidence type="ECO:0000259" key="7">
    <source>
        <dbReference type="PROSITE" id="PS51900"/>
    </source>
</evidence>
<dbReference type="InterPro" id="IPR010998">
    <property type="entry name" value="Integrase_recombinase_N"/>
</dbReference>
<dbReference type="InterPro" id="IPR044068">
    <property type="entry name" value="CB"/>
</dbReference>
<dbReference type="PROSITE" id="PS51900">
    <property type="entry name" value="CB"/>
    <property type="match status" value="1"/>
</dbReference>
<dbReference type="EMBL" id="AP018738">
    <property type="protein sequence ID" value="BBE50952.1"/>
    <property type="molecule type" value="Genomic_DNA"/>
</dbReference>
<dbReference type="Pfam" id="PF00589">
    <property type="entry name" value="Phage_integrase"/>
    <property type="match status" value="1"/>
</dbReference>
<dbReference type="Proteomes" id="UP000033070">
    <property type="component" value="Chromosome"/>
</dbReference>
<dbReference type="GO" id="GO:0003677">
    <property type="term" value="F:DNA binding"/>
    <property type="evidence" value="ECO:0007669"/>
    <property type="project" value="UniProtKB-UniRule"/>
</dbReference>
<evidence type="ECO:0000259" key="6">
    <source>
        <dbReference type="PROSITE" id="PS51898"/>
    </source>
</evidence>
<dbReference type="InterPro" id="IPR013762">
    <property type="entry name" value="Integrase-like_cat_sf"/>
</dbReference>
<dbReference type="GO" id="GO:0006310">
    <property type="term" value="P:DNA recombination"/>
    <property type="evidence" value="ECO:0007669"/>
    <property type="project" value="UniProtKB-KW"/>
</dbReference>
<keyword evidence="4" id="KW-0233">DNA recombination</keyword>
<accession>A0A2Z6GC48</accession>
<protein>
    <submittedName>
        <fullName evidence="8">Tyrosine recombinase XerC</fullName>
    </submittedName>
</protein>
<proteinExistence type="inferred from homology"/>
<dbReference type="Gene3D" id="3.30.160.390">
    <property type="entry name" value="Integrase, DNA-binding domain"/>
    <property type="match status" value="1"/>
</dbReference>
<dbReference type="SUPFAM" id="SSF56349">
    <property type="entry name" value="DNA breaking-rejoining enzymes"/>
    <property type="match status" value="1"/>
</dbReference>
<dbReference type="InterPro" id="IPR025166">
    <property type="entry name" value="Integrase_DNA_bind_dom"/>
</dbReference>
<gene>
    <name evidence="8" type="ORF">OYT1_ch1395</name>
</gene>
<dbReference type="PANTHER" id="PTHR30629">
    <property type="entry name" value="PROPHAGE INTEGRASE"/>
    <property type="match status" value="1"/>
</dbReference>
<dbReference type="InterPro" id="IPR050808">
    <property type="entry name" value="Phage_Integrase"/>
</dbReference>
<reference evidence="8 9" key="1">
    <citation type="submission" date="2018-06" db="EMBL/GenBank/DDBJ databases">
        <title>OYT1 Genome Sequencing.</title>
        <authorList>
            <person name="Kato S."/>
            <person name="Itoh T."/>
            <person name="Ohkuma M."/>
        </authorList>
    </citation>
    <scope>NUCLEOTIDE SEQUENCE [LARGE SCALE GENOMIC DNA]</scope>
    <source>
        <strain evidence="8 9">OYT1</strain>
    </source>
</reference>
<feature type="domain" description="Core-binding (CB)" evidence="7">
    <location>
        <begin position="97"/>
        <end position="175"/>
    </location>
</feature>
<dbReference type="AlphaFoldDB" id="A0A2Z6GC48"/>